<dbReference type="Pfam" id="PF16203">
    <property type="entry name" value="ERCC3_RAD25_C"/>
    <property type="match status" value="1"/>
</dbReference>
<evidence type="ECO:0000313" key="7">
    <source>
        <dbReference type="Proteomes" id="UP000243459"/>
    </source>
</evidence>
<organism evidence="6 7">
    <name type="scientific">Asparagus officinalis</name>
    <name type="common">Garden asparagus</name>
    <dbReference type="NCBI Taxonomy" id="4686"/>
    <lineage>
        <taxon>Eukaryota</taxon>
        <taxon>Viridiplantae</taxon>
        <taxon>Streptophyta</taxon>
        <taxon>Embryophyta</taxon>
        <taxon>Tracheophyta</taxon>
        <taxon>Spermatophyta</taxon>
        <taxon>Magnoliopsida</taxon>
        <taxon>Liliopsida</taxon>
        <taxon>Asparagales</taxon>
        <taxon>Asparagaceae</taxon>
        <taxon>Asparagoideae</taxon>
        <taxon>Asparagus</taxon>
    </lineage>
</organism>
<reference evidence="7" key="1">
    <citation type="journal article" date="2017" name="Nat. Commun.">
        <title>The asparagus genome sheds light on the origin and evolution of a young Y chromosome.</title>
        <authorList>
            <person name="Harkess A."/>
            <person name="Zhou J."/>
            <person name="Xu C."/>
            <person name="Bowers J.E."/>
            <person name="Van der Hulst R."/>
            <person name="Ayyampalayam S."/>
            <person name="Mercati F."/>
            <person name="Riccardi P."/>
            <person name="McKain M.R."/>
            <person name="Kakrana A."/>
            <person name="Tang H."/>
            <person name="Ray J."/>
            <person name="Groenendijk J."/>
            <person name="Arikit S."/>
            <person name="Mathioni S.M."/>
            <person name="Nakano M."/>
            <person name="Shan H."/>
            <person name="Telgmann-Rauber A."/>
            <person name="Kanno A."/>
            <person name="Yue Z."/>
            <person name="Chen H."/>
            <person name="Li W."/>
            <person name="Chen Y."/>
            <person name="Xu X."/>
            <person name="Zhang Y."/>
            <person name="Luo S."/>
            <person name="Chen H."/>
            <person name="Gao J."/>
            <person name="Mao Z."/>
            <person name="Pires J.C."/>
            <person name="Luo M."/>
            <person name="Kudrna D."/>
            <person name="Wing R.A."/>
            <person name="Meyers B.C."/>
            <person name="Yi K."/>
            <person name="Kong H."/>
            <person name="Lavrijsen P."/>
            <person name="Sunseri F."/>
            <person name="Falavigna A."/>
            <person name="Ye Y."/>
            <person name="Leebens-Mack J.H."/>
            <person name="Chen G."/>
        </authorList>
    </citation>
    <scope>NUCLEOTIDE SEQUENCE [LARGE SCALE GENOMIC DNA]</scope>
    <source>
        <strain evidence="7">cv. DH0086</strain>
    </source>
</reference>
<name>A0A5P1FVI4_ASPOF</name>
<evidence type="ECO:0000256" key="3">
    <source>
        <dbReference type="ARBA" id="ARBA00022806"/>
    </source>
</evidence>
<dbReference type="InterPro" id="IPR027417">
    <property type="entry name" value="P-loop_NTPase"/>
</dbReference>
<dbReference type="GO" id="GO:0043138">
    <property type="term" value="F:3'-5' DNA helicase activity"/>
    <property type="evidence" value="ECO:0007669"/>
    <property type="project" value="TreeGrafter"/>
</dbReference>
<accession>A0A5P1FVI4</accession>
<dbReference type="GO" id="GO:0097550">
    <property type="term" value="C:transcription preinitiation complex"/>
    <property type="evidence" value="ECO:0007669"/>
    <property type="project" value="TreeGrafter"/>
</dbReference>
<dbReference type="GO" id="GO:0005524">
    <property type="term" value="F:ATP binding"/>
    <property type="evidence" value="ECO:0007669"/>
    <property type="project" value="UniProtKB-KW"/>
</dbReference>
<keyword evidence="3" id="KW-0347">Helicase</keyword>
<proteinExistence type="predicted"/>
<gene>
    <name evidence="6" type="ORF">A4U43_C01F32530</name>
</gene>
<dbReference type="GO" id="GO:0006367">
    <property type="term" value="P:transcription initiation at RNA polymerase II promoter"/>
    <property type="evidence" value="ECO:0007669"/>
    <property type="project" value="TreeGrafter"/>
</dbReference>
<evidence type="ECO:0000256" key="1">
    <source>
        <dbReference type="ARBA" id="ARBA00022741"/>
    </source>
</evidence>
<dbReference type="GO" id="GO:0000112">
    <property type="term" value="C:nucleotide-excision repair factor 3 complex"/>
    <property type="evidence" value="ECO:0007669"/>
    <property type="project" value="TreeGrafter"/>
</dbReference>
<dbReference type="Gene3D" id="3.40.50.300">
    <property type="entry name" value="P-loop containing nucleotide triphosphate hydrolases"/>
    <property type="match status" value="1"/>
</dbReference>
<sequence length="266" mass="30583">MQVEATSDVLLNRAITNINHYSKLGLAVGGRDTRENGQMRYLLSIGPNALLGINPNKLRACEYLVDHNEKQGRKIVVCSDQLYVLALYSKKLKKPSIIVDTSKWERTYILREFRHGEKVDTIFVSEFRHGEKVDTIFVSEIDYFNADVEADVVIQLCYEELIAVNAQPLGLLLGGKATSGDGGLNPLYFYFLVSDDVKQEIDWFDKLKEFYVHQGYAFEQAEDLPPKNYFNLSFETEESNLSFCKMCSVFLCIFWRPKILVIVRFF</sequence>
<dbReference type="EMBL" id="CM007381">
    <property type="protein sequence ID" value="ONK81753.1"/>
    <property type="molecule type" value="Genomic_DNA"/>
</dbReference>
<keyword evidence="2" id="KW-0378">Hydrolase</keyword>
<evidence type="ECO:0000256" key="4">
    <source>
        <dbReference type="ARBA" id="ARBA00022840"/>
    </source>
</evidence>
<dbReference type="InterPro" id="IPR050615">
    <property type="entry name" value="ATP-dep_DNA_Helicase"/>
</dbReference>
<evidence type="ECO:0000313" key="6">
    <source>
        <dbReference type="EMBL" id="ONK81753.1"/>
    </source>
</evidence>
<dbReference type="PANTHER" id="PTHR11274:SF0">
    <property type="entry name" value="GENERAL TRANSCRIPTION AND DNA REPAIR FACTOR IIH HELICASE SUBUNIT XPB"/>
    <property type="match status" value="1"/>
</dbReference>
<keyword evidence="7" id="KW-1185">Reference proteome</keyword>
<dbReference type="AlphaFoldDB" id="A0A5P1FVI4"/>
<dbReference type="GO" id="GO:0005675">
    <property type="term" value="C:transcription factor TFIIH holo complex"/>
    <property type="evidence" value="ECO:0007669"/>
    <property type="project" value="TreeGrafter"/>
</dbReference>
<evidence type="ECO:0000259" key="5">
    <source>
        <dbReference type="Pfam" id="PF16203"/>
    </source>
</evidence>
<protein>
    <recommendedName>
        <fullName evidence="5">ERCC3/RAD25/XPB helicase C-terminal domain-containing protein</fullName>
    </recommendedName>
</protein>
<dbReference type="Gramene" id="ONK81753">
    <property type="protein sequence ID" value="ONK81753"/>
    <property type="gene ID" value="A4U43_C01F32530"/>
</dbReference>
<dbReference type="PANTHER" id="PTHR11274">
    <property type="entry name" value="RAD25/XP-B DNA REPAIR HELICASE"/>
    <property type="match status" value="1"/>
</dbReference>
<keyword evidence="4" id="KW-0067">ATP-binding</keyword>
<dbReference type="Proteomes" id="UP000243459">
    <property type="component" value="Chromosome 1"/>
</dbReference>
<dbReference type="GO" id="GO:0016787">
    <property type="term" value="F:hydrolase activity"/>
    <property type="evidence" value="ECO:0007669"/>
    <property type="project" value="UniProtKB-KW"/>
</dbReference>
<keyword evidence="1" id="KW-0547">Nucleotide-binding</keyword>
<feature type="domain" description="ERCC3/RAD25/XPB helicase C-terminal" evidence="5">
    <location>
        <begin position="49"/>
        <end position="126"/>
    </location>
</feature>
<evidence type="ECO:0000256" key="2">
    <source>
        <dbReference type="ARBA" id="ARBA00022801"/>
    </source>
</evidence>
<dbReference type="InterPro" id="IPR032438">
    <property type="entry name" value="ERCC3_RAD25_C"/>
</dbReference>